<evidence type="ECO:0000256" key="11">
    <source>
        <dbReference type="ARBA" id="ARBA00029766"/>
    </source>
</evidence>
<dbReference type="GO" id="GO:0003848">
    <property type="term" value="F:2-amino-4-hydroxy-6-hydroxymethyldihydropteridine diphosphokinase activity"/>
    <property type="evidence" value="ECO:0007669"/>
    <property type="project" value="UniProtKB-EC"/>
</dbReference>
<dbReference type="SUPFAM" id="SSF55083">
    <property type="entry name" value="6-hydroxymethyl-7,8-dihydropterin pyrophosphokinase, HPPK"/>
    <property type="match status" value="1"/>
</dbReference>
<keyword evidence="5" id="KW-0808">Transferase</keyword>
<evidence type="ECO:0000256" key="5">
    <source>
        <dbReference type="ARBA" id="ARBA00022679"/>
    </source>
</evidence>
<protein>
    <recommendedName>
        <fullName evidence="4">2-amino-4-hydroxy-6-hydroxymethyldihydropteridine pyrophosphokinase</fullName>
        <ecNumber evidence="3">2.7.6.3</ecNumber>
    </recommendedName>
    <alternativeName>
        <fullName evidence="11">6-hydroxymethyl-7,8-dihydropterin pyrophosphokinase</fullName>
    </alternativeName>
    <alternativeName>
        <fullName evidence="12">7,8-dihydro-6-hydroxymethylpterin-pyrophosphokinase</fullName>
    </alternativeName>
</protein>
<accession>A0A4R7K161</accession>
<dbReference type="InterPro" id="IPR035907">
    <property type="entry name" value="Hppk_sf"/>
</dbReference>
<evidence type="ECO:0000256" key="7">
    <source>
        <dbReference type="ARBA" id="ARBA00022777"/>
    </source>
</evidence>
<evidence type="ECO:0000313" key="14">
    <source>
        <dbReference type="EMBL" id="TDT44590.1"/>
    </source>
</evidence>
<dbReference type="EMBL" id="SOAX01000001">
    <property type="protein sequence ID" value="TDT44590.1"/>
    <property type="molecule type" value="Genomic_DNA"/>
</dbReference>
<dbReference type="InterPro" id="IPR000550">
    <property type="entry name" value="Hppk"/>
</dbReference>
<keyword evidence="9" id="KW-0289">Folate biosynthesis</keyword>
<dbReference type="OrthoDB" id="9808041at2"/>
<keyword evidence="15" id="KW-1185">Reference proteome</keyword>
<gene>
    <name evidence="14" type="ORF">DES49_0703</name>
</gene>
<dbReference type="GO" id="GO:0016301">
    <property type="term" value="F:kinase activity"/>
    <property type="evidence" value="ECO:0007669"/>
    <property type="project" value="UniProtKB-KW"/>
</dbReference>
<evidence type="ECO:0000256" key="3">
    <source>
        <dbReference type="ARBA" id="ARBA00013253"/>
    </source>
</evidence>
<evidence type="ECO:0000256" key="8">
    <source>
        <dbReference type="ARBA" id="ARBA00022840"/>
    </source>
</evidence>
<proteinExistence type="inferred from homology"/>
<dbReference type="GO" id="GO:0046656">
    <property type="term" value="P:folic acid biosynthetic process"/>
    <property type="evidence" value="ECO:0007669"/>
    <property type="project" value="UniProtKB-KW"/>
</dbReference>
<dbReference type="EC" id="2.7.6.3" evidence="3"/>
<comment type="caution">
    <text evidence="14">The sequence shown here is derived from an EMBL/GenBank/DDBJ whole genome shotgun (WGS) entry which is preliminary data.</text>
</comment>
<dbReference type="GO" id="GO:0005524">
    <property type="term" value="F:ATP binding"/>
    <property type="evidence" value="ECO:0007669"/>
    <property type="project" value="UniProtKB-KW"/>
</dbReference>
<feature type="domain" description="7,8-dihydro-6-hydroxymethylpterin-pyrophosphokinase" evidence="13">
    <location>
        <begin position="7"/>
        <end position="134"/>
    </location>
</feature>
<organism evidence="14 15">
    <name type="scientific">Halospina denitrificans</name>
    <dbReference type="NCBI Taxonomy" id="332522"/>
    <lineage>
        <taxon>Bacteria</taxon>
        <taxon>Pseudomonadati</taxon>
        <taxon>Pseudomonadota</taxon>
        <taxon>Gammaproteobacteria</taxon>
        <taxon>Halospina</taxon>
    </lineage>
</organism>
<dbReference type="PANTHER" id="PTHR43071:SF1">
    <property type="entry name" value="2-AMINO-4-HYDROXY-6-HYDROXYMETHYLDIHYDROPTERIDINE PYROPHOSPHOKINASE"/>
    <property type="match status" value="1"/>
</dbReference>
<dbReference type="Pfam" id="PF01288">
    <property type="entry name" value="HPPK"/>
    <property type="match status" value="1"/>
</dbReference>
<evidence type="ECO:0000256" key="2">
    <source>
        <dbReference type="ARBA" id="ARBA00005810"/>
    </source>
</evidence>
<dbReference type="RefSeq" id="WP_133734960.1">
    <property type="nucleotide sequence ID" value="NZ_SOAX01000001.1"/>
</dbReference>
<name>A0A4R7K161_9GAMM</name>
<keyword evidence="6" id="KW-0547">Nucleotide-binding</keyword>
<reference evidence="14 15" key="1">
    <citation type="submission" date="2019-03" db="EMBL/GenBank/DDBJ databases">
        <title>Genomic Encyclopedia of Type Strains, Phase IV (KMG-IV): sequencing the most valuable type-strain genomes for metagenomic binning, comparative biology and taxonomic classification.</title>
        <authorList>
            <person name="Goeker M."/>
        </authorList>
    </citation>
    <scope>NUCLEOTIDE SEQUENCE [LARGE SCALE GENOMIC DNA]</scope>
    <source>
        <strain evidence="14 15">DSM 15505</strain>
    </source>
</reference>
<evidence type="ECO:0000256" key="12">
    <source>
        <dbReference type="ARBA" id="ARBA00033413"/>
    </source>
</evidence>
<evidence type="ECO:0000256" key="10">
    <source>
        <dbReference type="ARBA" id="ARBA00029409"/>
    </source>
</evidence>
<evidence type="ECO:0000259" key="13">
    <source>
        <dbReference type="Pfam" id="PF01288"/>
    </source>
</evidence>
<dbReference type="CDD" id="cd00483">
    <property type="entry name" value="HPPK"/>
    <property type="match status" value="1"/>
</dbReference>
<evidence type="ECO:0000256" key="1">
    <source>
        <dbReference type="ARBA" id="ARBA00005051"/>
    </source>
</evidence>
<dbReference type="NCBIfam" id="TIGR01498">
    <property type="entry name" value="folK"/>
    <property type="match status" value="1"/>
</dbReference>
<comment type="similarity">
    <text evidence="2">Belongs to the HPPK family.</text>
</comment>
<evidence type="ECO:0000256" key="9">
    <source>
        <dbReference type="ARBA" id="ARBA00022909"/>
    </source>
</evidence>
<sequence length="162" mass="18053">MSETAWIGLGSNLDTPLQQLHLALEALNQIPDSWLLDASPVYQSRPVGPADQPDFLNMAAKLATDLEPLALLDELLAIEDTQGRVRNQVWGPRLIDLDLLIFGNQTLDEPRLKVPHPELANRDFVLQPLLDMDPDLTLPDGTALSQLREQCPDNHLSRLTHT</sequence>
<comment type="pathway">
    <text evidence="1">Cofactor biosynthesis; tetrahydrofolate biosynthesis; 2-amino-4-hydroxy-6-hydroxymethyl-7,8-dihydropteridine diphosphate from 7,8-dihydroneopterin triphosphate: step 4/4.</text>
</comment>
<evidence type="ECO:0000313" key="15">
    <source>
        <dbReference type="Proteomes" id="UP000295830"/>
    </source>
</evidence>
<keyword evidence="7 14" id="KW-0418">Kinase</keyword>
<dbReference type="AlphaFoldDB" id="A0A4R7K161"/>
<dbReference type="PANTHER" id="PTHR43071">
    <property type="entry name" value="2-AMINO-4-HYDROXY-6-HYDROXYMETHYLDIHYDROPTERIDINE PYROPHOSPHOKINASE"/>
    <property type="match status" value="1"/>
</dbReference>
<dbReference type="GO" id="GO:0046654">
    <property type="term" value="P:tetrahydrofolate biosynthetic process"/>
    <property type="evidence" value="ECO:0007669"/>
    <property type="project" value="UniProtKB-UniPathway"/>
</dbReference>
<dbReference type="Proteomes" id="UP000295830">
    <property type="component" value="Unassembled WGS sequence"/>
</dbReference>
<evidence type="ECO:0000256" key="4">
    <source>
        <dbReference type="ARBA" id="ARBA00016218"/>
    </source>
</evidence>
<keyword evidence="8" id="KW-0067">ATP-binding</keyword>
<dbReference type="UniPathway" id="UPA00077">
    <property type="reaction ID" value="UER00155"/>
</dbReference>
<dbReference type="Gene3D" id="3.30.70.560">
    <property type="entry name" value="7,8-Dihydro-6-hydroxymethylpterin-pyrophosphokinase HPPK"/>
    <property type="match status" value="1"/>
</dbReference>
<comment type="function">
    <text evidence="10">Catalyzes the transfer of pyrophosphate from adenosine triphosphate (ATP) to 6-hydroxymethyl-7,8-dihydropterin, an enzymatic step in folate biosynthesis pathway.</text>
</comment>
<evidence type="ECO:0000256" key="6">
    <source>
        <dbReference type="ARBA" id="ARBA00022741"/>
    </source>
</evidence>